<evidence type="ECO:0000256" key="1">
    <source>
        <dbReference type="SAM" id="Coils"/>
    </source>
</evidence>
<feature type="coiled-coil region" evidence="1">
    <location>
        <begin position="89"/>
        <end position="131"/>
    </location>
</feature>
<evidence type="ECO:0000313" key="2">
    <source>
        <dbReference type="EMBL" id="KKS08711.1"/>
    </source>
</evidence>
<evidence type="ECO:0000313" key="3">
    <source>
        <dbReference type="Proteomes" id="UP000033869"/>
    </source>
</evidence>
<dbReference type="EMBL" id="LCBL01000005">
    <property type="protein sequence ID" value="KKS08711.1"/>
    <property type="molecule type" value="Genomic_DNA"/>
</dbReference>
<dbReference type="Proteomes" id="UP000033869">
    <property type="component" value="Unassembled WGS sequence"/>
</dbReference>
<protein>
    <submittedName>
        <fullName evidence="2">Uncharacterized protein</fullName>
    </submittedName>
</protein>
<sequence length="133" mass="15276">MIGEQFCFSHNPRVKGEHLKATRKGGSVSYKGNTVLLDPLDLSSPELVFTLLTDTINRVRQVDENGCMDVKIANCLAILAGKMLEAKKVIEIDKRMKELEEIIKEHNIRKEDDYEISEEELMRELDEIKKEDL</sequence>
<accession>A0A0G0YGP3</accession>
<keyword evidence="1" id="KW-0175">Coiled coil</keyword>
<name>A0A0G0YGP3_UNCC2</name>
<gene>
    <name evidence="2" type="ORF">UU65_C0005G0022</name>
</gene>
<comment type="caution">
    <text evidence="2">The sequence shown here is derived from an EMBL/GenBank/DDBJ whole genome shotgun (WGS) entry which is preliminary data.</text>
</comment>
<reference evidence="2 3" key="1">
    <citation type="journal article" date="2015" name="Nature">
        <title>rRNA introns, odd ribosomes, and small enigmatic genomes across a large radiation of phyla.</title>
        <authorList>
            <person name="Brown C.T."/>
            <person name="Hug L.A."/>
            <person name="Thomas B.C."/>
            <person name="Sharon I."/>
            <person name="Castelle C.J."/>
            <person name="Singh A."/>
            <person name="Wilkins M.J."/>
            <person name="Williams K.H."/>
            <person name="Banfield J.F."/>
        </authorList>
    </citation>
    <scope>NUCLEOTIDE SEQUENCE [LARGE SCALE GENOMIC DNA]</scope>
</reference>
<proteinExistence type="predicted"/>
<dbReference type="AlphaFoldDB" id="A0A0G0YGP3"/>
<organism evidence="2 3">
    <name type="scientific">candidate division CPR2 bacterium GW2011_GWC1_41_48</name>
    <dbReference type="NCBI Taxonomy" id="1618344"/>
    <lineage>
        <taxon>Bacteria</taxon>
        <taxon>Bacteria division CPR2</taxon>
    </lineage>
</organism>